<reference evidence="1 2" key="2">
    <citation type="journal article" date="2017" name="Front. Plant Sci.">
        <title>Gene Classification and Mining of Molecular Markers Useful in Red Clover (Trifolium pratense) Breeding.</title>
        <authorList>
            <person name="Istvanek J."/>
            <person name="Dluhosova J."/>
            <person name="Dluhos P."/>
            <person name="Patkova L."/>
            <person name="Nedelnik J."/>
            <person name="Repkova J."/>
        </authorList>
    </citation>
    <scope>NUCLEOTIDE SEQUENCE [LARGE SCALE GENOMIC DNA]</scope>
    <source>
        <strain evidence="2">cv. Tatra</strain>
        <tissue evidence="1">Young leaves</tissue>
    </source>
</reference>
<dbReference type="AlphaFoldDB" id="A0A2K3K9D6"/>
<dbReference type="Proteomes" id="UP000236291">
    <property type="component" value="Unassembled WGS sequence"/>
</dbReference>
<dbReference type="EMBL" id="ASHM01151252">
    <property type="protein sequence ID" value="PNX62905.1"/>
    <property type="molecule type" value="Genomic_DNA"/>
</dbReference>
<feature type="non-terminal residue" evidence="1">
    <location>
        <position position="39"/>
    </location>
</feature>
<organism evidence="1 2">
    <name type="scientific">Trifolium pratense</name>
    <name type="common">Red clover</name>
    <dbReference type="NCBI Taxonomy" id="57577"/>
    <lineage>
        <taxon>Eukaryota</taxon>
        <taxon>Viridiplantae</taxon>
        <taxon>Streptophyta</taxon>
        <taxon>Embryophyta</taxon>
        <taxon>Tracheophyta</taxon>
        <taxon>Spermatophyta</taxon>
        <taxon>Magnoliopsida</taxon>
        <taxon>eudicotyledons</taxon>
        <taxon>Gunneridae</taxon>
        <taxon>Pentapetalae</taxon>
        <taxon>rosids</taxon>
        <taxon>fabids</taxon>
        <taxon>Fabales</taxon>
        <taxon>Fabaceae</taxon>
        <taxon>Papilionoideae</taxon>
        <taxon>50 kb inversion clade</taxon>
        <taxon>NPAAA clade</taxon>
        <taxon>Hologalegina</taxon>
        <taxon>IRL clade</taxon>
        <taxon>Trifolieae</taxon>
        <taxon>Trifolium</taxon>
    </lineage>
</organism>
<sequence length="39" mass="4113">MVAAGTITPAATATSDNLPLRRSHCLKISFSNDVVTPKK</sequence>
<comment type="caution">
    <text evidence="1">The sequence shown here is derived from an EMBL/GenBank/DDBJ whole genome shotgun (WGS) entry which is preliminary data.</text>
</comment>
<evidence type="ECO:0000313" key="2">
    <source>
        <dbReference type="Proteomes" id="UP000236291"/>
    </source>
</evidence>
<gene>
    <name evidence="1" type="ORF">L195_g061365</name>
</gene>
<evidence type="ECO:0000313" key="1">
    <source>
        <dbReference type="EMBL" id="PNX62905.1"/>
    </source>
</evidence>
<reference evidence="1 2" key="1">
    <citation type="journal article" date="2014" name="Am. J. Bot.">
        <title>Genome assembly and annotation for red clover (Trifolium pratense; Fabaceae).</title>
        <authorList>
            <person name="Istvanek J."/>
            <person name="Jaros M."/>
            <person name="Krenek A."/>
            <person name="Repkova J."/>
        </authorList>
    </citation>
    <scope>NUCLEOTIDE SEQUENCE [LARGE SCALE GENOMIC DNA]</scope>
    <source>
        <strain evidence="2">cv. Tatra</strain>
        <tissue evidence="1">Young leaves</tissue>
    </source>
</reference>
<protein>
    <submittedName>
        <fullName evidence="1">Uncharacterized protein</fullName>
    </submittedName>
</protein>
<name>A0A2K3K9D6_TRIPR</name>
<proteinExistence type="predicted"/>
<accession>A0A2K3K9D6</accession>